<dbReference type="SMR" id="A0A1C5ADF2"/>
<gene>
    <name evidence="9" type="primary">evdM1</name>
    <name evidence="10" type="ORF">GA0070563_112208</name>
    <name evidence="9" type="ORF">HXZ27_03905</name>
</gene>
<keyword evidence="2 10" id="KW-0489">Methyltransferase</keyword>
<accession>A0A1C5ADF2</accession>
<evidence type="ECO:0000256" key="3">
    <source>
        <dbReference type="ARBA" id="ARBA00022679"/>
    </source>
</evidence>
<organism evidence="10 11">
    <name type="scientific">Micromonospora carbonacea</name>
    <dbReference type="NCBI Taxonomy" id="47853"/>
    <lineage>
        <taxon>Bacteria</taxon>
        <taxon>Bacillati</taxon>
        <taxon>Actinomycetota</taxon>
        <taxon>Actinomycetes</taxon>
        <taxon>Micromonosporales</taxon>
        <taxon>Micromonosporaceae</taxon>
        <taxon>Micromonospora</taxon>
    </lineage>
</organism>
<evidence type="ECO:0000313" key="9">
    <source>
        <dbReference type="EMBL" id="QLD23463.1"/>
    </source>
</evidence>
<keyword evidence="7" id="KW-0045">Antibiotic biosynthesis</keyword>
<evidence type="ECO:0000256" key="4">
    <source>
        <dbReference type="ARBA" id="ARBA00022691"/>
    </source>
</evidence>
<evidence type="ECO:0000313" key="12">
    <source>
        <dbReference type="Proteomes" id="UP000509335"/>
    </source>
</evidence>
<reference evidence="9 12" key="3">
    <citation type="submission" date="2020-07" db="EMBL/GenBank/DDBJ databases">
        <title>A bifunctional nitrone conjugated secondary metabolite targeting the ribosome.</title>
        <authorList>
            <person name="Limbrick E.M."/>
            <person name="Graf M."/>
            <person name="Derewacz D.K."/>
            <person name="Nguyen F."/>
            <person name="Spraggins J.M."/>
            <person name="Wieland M."/>
            <person name="Ynigez-Gutierrez A.E."/>
            <person name="Reisman B.J."/>
            <person name="Zinshteyn B."/>
            <person name="McCulloch K."/>
            <person name="Iverson T.M."/>
            <person name="Green R."/>
            <person name="Wilson D.N."/>
            <person name="Bachmann B.O."/>
        </authorList>
    </citation>
    <scope>NUCLEOTIDE SEQUENCE [LARGE SCALE GENOMIC DNA]</scope>
    <source>
        <strain evidence="12">aurantiaca</strain>
        <strain evidence="9">Aurantiaca</strain>
    </source>
</reference>
<dbReference type="InterPro" id="IPR029063">
    <property type="entry name" value="SAM-dependent_MTases_sf"/>
</dbReference>
<dbReference type="Proteomes" id="UP000183585">
    <property type="component" value="Unassembled WGS sequence"/>
</dbReference>
<dbReference type="SUPFAM" id="SSF53335">
    <property type="entry name" value="S-adenosyl-L-methionine-dependent methyltransferases"/>
    <property type="match status" value="1"/>
</dbReference>
<dbReference type="InterPro" id="IPR008884">
    <property type="entry name" value="TylF_MeTrfase"/>
</dbReference>
<proteinExistence type="inferred from homology"/>
<evidence type="ECO:0000313" key="11">
    <source>
        <dbReference type="Proteomes" id="UP000183585"/>
    </source>
</evidence>
<dbReference type="GeneID" id="301309804"/>
<dbReference type="GO" id="GO:0008168">
    <property type="term" value="F:methyltransferase activity"/>
    <property type="evidence" value="ECO:0007669"/>
    <property type="project" value="UniProtKB-KW"/>
</dbReference>
<reference evidence="11" key="1">
    <citation type="submission" date="2016-06" db="EMBL/GenBank/DDBJ databases">
        <authorList>
            <person name="Varghese N."/>
            <person name="Submissions Spin"/>
        </authorList>
    </citation>
    <scope>NUCLEOTIDE SEQUENCE [LARGE SCALE GENOMIC DNA]</scope>
    <source>
        <strain evidence="11">DSM 43168</strain>
    </source>
</reference>
<dbReference type="FunFam" id="3.40.50.150:FF:000331">
    <property type="entry name" value="Macrocin O-methyltransferase"/>
    <property type="match status" value="1"/>
</dbReference>
<dbReference type="AlphaFoldDB" id="A0A1C5ADF2"/>
<protein>
    <submittedName>
        <fullName evidence="9">Class I SAM-dependent methyltransferase</fullName>
    </submittedName>
    <submittedName>
        <fullName evidence="10">O-methyltransferase</fullName>
    </submittedName>
</protein>
<evidence type="ECO:0000256" key="2">
    <source>
        <dbReference type="ARBA" id="ARBA00022603"/>
    </source>
</evidence>
<evidence type="ECO:0000256" key="1">
    <source>
        <dbReference type="ARBA" id="ARBA00004792"/>
    </source>
</evidence>
<comment type="similarity">
    <text evidence="8">Belongs to the methyltransferase TylF/MycF family.</text>
</comment>
<reference evidence="10" key="2">
    <citation type="submission" date="2016-06" db="EMBL/GenBank/DDBJ databases">
        <authorList>
            <person name="Kjaerup R.B."/>
            <person name="Dalgaard T.S."/>
            <person name="Juul-Madsen H.R."/>
        </authorList>
    </citation>
    <scope>NUCLEOTIDE SEQUENCE [LARGE SCALE GENOMIC DNA]</scope>
    <source>
        <strain evidence="10">DSM 43168</strain>
    </source>
</reference>
<dbReference type="GO" id="GO:0046872">
    <property type="term" value="F:metal ion binding"/>
    <property type="evidence" value="ECO:0007669"/>
    <property type="project" value="UniProtKB-KW"/>
</dbReference>
<evidence type="ECO:0000256" key="7">
    <source>
        <dbReference type="ARBA" id="ARBA00023194"/>
    </source>
</evidence>
<dbReference type="EMBL" id="CP058322">
    <property type="protein sequence ID" value="QLD23463.1"/>
    <property type="molecule type" value="Genomic_DNA"/>
</dbReference>
<dbReference type="PANTHER" id="PTHR40036:SF1">
    <property type="entry name" value="MACROCIN O-METHYLTRANSFERASE"/>
    <property type="match status" value="1"/>
</dbReference>
<dbReference type="GO" id="GO:0032259">
    <property type="term" value="P:methylation"/>
    <property type="evidence" value="ECO:0007669"/>
    <property type="project" value="UniProtKB-KW"/>
</dbReference>
<keyword evidence="4" id="KW-0949">S-adenosyl-L-methionine</keyword>
<sequence length="250" mass="28103">MEHPRSLYLDLLEKVVTNLIYEDPPVPNQWLHEREFKATNRENGKDWPSMAHTMVGLKRIRNIRALLEQVIADGVPGDFIETGVWRGGVCIMARGVFEAYGIRDRTVWVADSFEGIPDTGADGHPMDQALGLHHCNDVLGIPVEVVQANFARYGLLDDQVRFLPGWFSDTLPHAPISQLAVLRLDGDLYESTRDALVNLYAKVSPGGYVVIDDYVIPACRKAVQEFRAAQGVTEPLQVIDEYSVYWRRAA</sequence>
<evidence type="ECO:0000256" key="6">
    <source>
        <dbReference type="ARBA" id="ARBA00022842"/>
    </source>
</evidence>
<evidence type="ECO:0000256" key="8">
    <source>
        <dbReference type="ARBA" id="ARBA00060900"/>
    </source>
</evidence>
<comment type="pathway">
    <text evidence="1">Antibiotic biosynthesis.</text>
</comment>
<dbReference type="PANTHER" id="PTHR40036">
    <property type="entry name" value="MACROCIN O-METHYLTRANSFERASE"/>
    <property type="match status" value="1"/>
</dbReference>
<dbReference type="Gene3D" id="3.40.50.150">
    <property type="entry name" value="Vaccinia Virus protein VP39"/>
    <property type="match status" value="1"/>
</dbReference>
<dbReference type="Proteomes" id="UP000509335">
    <property type="component" value="Chromosome"/>
</dbReference>
<keyword evidence="6" id="KW-0460">Magnesium</keyword>
<evidence type="ECO:0000313" key="10">
    <source>
        <dbReference type="EMBL" id="SCF43233.1"/>
    </source>
</evidence>
<keyword evidence="3 10" id="KW-0808">Transferase</keyword>
<name>A0A1C5ADF2_9ACTN</name>
<dbReference type="RefSeq" id="WP_074476984.1">
    <property type="nucleotide sequence ID" value="NZ_FMCT01000012.1"/>
</dbReference>
<evidence type="ECO:0000256" key="5">
    <source>
        <dbReference type="ARBA" id="ARBA00022723"/>
    </source>
</evidence>
<dbReference type="Pfam" id="PF05711">
    <property type="entry name" value="TylF"/>
    <property type="match status" value="1"/>
</dbReference>
<dbReference type="EMBL" id="FMCT01000012">
    <property type="protein sequence ID" value="SCF43233.1"/>
    <property type="molecule type" value="Genomic_DNA"/>
</dbReference>
<keyword evidence="11" id="KW-1185">Reference proteome</keyword>
<dbReference type="KEGG" id="mcab:HXZ27_03905"/>
<dbReference type="GO" id="GO:0017000">
    <property type="term" value="P:antibiotic biosynthetic process"/>
    <property type="evidence" value="ECO:0007669"/>
    <property type="project" value="UniProtKB-KW"/>
</dbReference>
<keyword evidence="5" id="KW-0479">Metal-binding</keyword>